<dbReference type="RefSeq" id="WP_109793203.1">
    <property type="nucleotide sequence ID" value="NZ_PHIG01000031.1"/>
</dbReference>
<proteinExistence type="predicted"/>
<evidence type="ECO:0000313" key="3">
    <source>
        <dbReference type="Proteomes" id="UP000229498"/>
    </source>
</evidence>
<sequence>MRVNVYAEEMTDRIEIVEKVIDGQTFTGLRIYLALPVSYKPEAGGHGVRPVDPAEDGQAQQLQGPFMHRPGDDDSAAVTFWGKRDLRETLKIAMDALDRHYARTQPEGPGNG</sequence>
<dbReference type="AlphaFoldDB" id="A0A2M9G2L7"/>
<comment type="caution">
    <text evidence="2">The sequence shown here is derived from an EMBL/GenBank/DDBJ whole genome shotgun (WGS) entry which is preliminary data.</text>
</comment>
<reference evidence="2 3" key="1">
    <citation type="submission" date="2017-11" db="EMBL/GenBank/DDBJ databases">
        <title>Draft genome sequence of Rhizobiales bacterium SY3-13.</title>
        <authorList>
            <person name="Sun C."/>
        </authorList>
    </citation>
    <scope>NUCLEOTIDE SEQUENCE [LARGE SCALE GENOMIC DNA]</scope>
    <source>
        <strain evidence="2 3">SY3-13</strain>
    </source>
</reference>
<name>A0A2M9G2L7_9PROT</name>
<keyword evidence="3" id="KW-1185">Reference proteome</keyword>
<dbReference type="OrthoDB" id="7064746at2"/>
<organism evidence="2 3">
    <name type="scientific">Minwuia thermotolerans</name>
    <dbReference type="NCBI Taxonomy" id="2056226"/>
    <lineage>
        <taxon>Bacteria</taxon>
        <taxon>Pseudomonadati</taxon>
        <taxon>Pseudomonadota</taxon>
        <taxon>Alphaproteobacteria</taxon>
        <taxon>Minwuiales</taxon>
        <taxon>Minwuiaceae</taxon>
        <taxon>Minwuia</taxon>
    </lineage>
</organism>
<accession>A0A2M9G2L7</accession>
<gene>
    <name evidence="2" type="ORF">CVT23_09150</name>
</gene>
<dbReference type="EMBL" id="PHIG01000031">
    <property type="protein sequence ID" value="PJK29926.1"/>
    <property type="molecule type" value="Genomic_DNA"/>
</dbReference>
<evidence type="ECO:0000256" key="1">
    <source>
        <dbReference type="SAM" id="MobiDB-lite"/>
    </source>
</evidence>
<evidence type="ECO:0000313" key="2">
    <source>
        <dbReference type="EMBL" id="PJK29926.1"/>
    </source>
</evidence>
<protein>
    <submittedName>
        <fullName evidence="2">Uncharacterized protein</fullName>
    </submittedName>
</protein>
<dbReference type="Proteomes" id="UP000229498">
    <property type="component" value="Unassembled WGS sequence"/>
</dbReference>
<feature type="region of interest" description="Disordered" evidence="1">
    <location>
        <begin position="43"/>
        <end position="74"/>
    </location>
</feature>